<evidence type="ECO:0000313" key="3">
    <source>
        <dbReference type="EMBL" id="QQG66992.1"/>
    </source>
</evidence>
<dbReference type="Proteomes" id="UP000596092">
    <property type="component" value="Chromosome"/>
</dbReference>
<dbReference type="InterPro" id="IPR052042">
    <property type="entry name" value="Tail_sheath_structural"/>
</dbReference>
<feature type="domain" description="Tail sheath protein C-terminal" evidence="2">
    <location>
        <begin position="368"/>
        <end position="472"/>
    </location>
</feature>
<evidence type="ECO:0000313" key="4">
    <source>
        <dbReference type="Proteomes" id="UP000596092"/>
    </source>
</evidence>
<dbReference type="InterPro" id="IPR020287">
    <property type="entry name" value="Tail_sheath_C"/>
</dbReference>
<organism evidence="3 4">
    <name type="scientific">Desulfobulbus oligotrophicus</name>
    <dbReference type="NCBI Taxonomy" id="1909699"/>
    <lineage>
        <taxon>Bacteria</taxon>
        <taxon>Pseudomonadati</taxon>
        <taxon>Thermodesulfobacteriota</taxon>
        <taxon>Desulfobulbia</taxon>
        <taxon>Desulfobulbales</taxon>
        <taxon>Desulfobulbaceae</taxon>
        <taxon>Desulfobulbus</taxon>
    </lineage>
</organism>
<protein>
    <submittedName>
        <fullName evidence="3">Phage tail sheath family protein</fullName>
    </submittedName>
</protein>
<gene>
    <name evidence="3" type="ORF">HP555_08345</name>
</gene>
<dbReference type="EMBL" id="CP054140">
    <property type="protein sequence ID" value="QQG66992.1"/>
    <property type="molecule type" value="Genomic_DNA"/>
</dbReference>
<dbReference type="Gene3D" id="3.40.50.11780">
    <property type="match status" value="1"/>
</dbReference>
<sequence>MEGYLPEDVSNTPIKDFRDTIGINNLSYGAAYYPWIVTSYTHAVGFRQLALFDTADLDTQITDLTPYAKNAQEEALTTTAIAAIADTNACFDVAEADKLMLQTGGSNYLKTRLNDYQADITRNTALVSNMTGYLNTLASVAAAFARAETSAQTDSGFAGEIALLQQDTELTEALVGLIAIEKNPATIANTEAARDAARINTLYGPLAPKWLDGASLDDIMADATAFANNSAGRLEIISALAPHTAKILSSYDRLCNAALYFEQEGGNALFAGHEFFNGVRDMLIKKMRTVPPSATVAGIYASVDGSRGVWKAPANVSINAIIGPAVNLDNKDQENMNVDTSGKSINAIRAFTGRGSLVWGARTLAGNDNEWRYVPVRRFYIMAEESIKKATEPFVFEPNDANTWVKVRAMIENFLILQWRAGALQGAKPEEAFYVHVGLNETMTALDILEGRMIVEIGMAVVRPAEFIVLRFSHLMQSGQG</sequence>
<evidence type="ECO:0000259" key="2">
    <source>
        <dbReference type="Pfam" id="PF17482"/>
    </source>
</evidence>
<accession>A0A7T5VG34</accession>
<name>A0A7T5VG34_9BACT</name>
<comment type="similarity">
    <text evidence="1">Belongs to the myoviridae tail sheath protein family.</text>
</comment>
<reference evidence="3 4" key="1">
    <citation type="submission" date="2020-05" db="EMBL/GenBank/DDBJ databases">
        <title>Complete genome of Desulfobulbus oligotrophicus.</title>
        <authorList>
            <person name="Podar M."/>
        </authorList>
    </citation>
    <scope>NUCLEOTIDE SEQUENCE [LARGE SCALE GENOMIC DNA]</scope>
    <source>
        <strain evidence="3 4">Prop6</strain>
    </source>
</reference>
<dbReference type="PANTHER" id="PTHR35861:SF1">
    <property type="entry name" value="PHAGE TAIL SHEATH PROTEIN"/>
    <property type="match status" value="1"/>
</dbReference>
<keyword evidence="4" id="KW-1185">Reference proteome</keyword>
<dbReference type="AlphaFoldDB" id="A0A7T5VG34"/>
<dbReference type="PANTHER" id="PTHR35861">
    <property type="match status" value="1"/>
</dbReference>
<dbReference type="KEGG" id="dog:HP555_08345"/>
<evidence type="ECO:0000256" key="1">
    <source>
        <dbReference type="ARBA" id="ARBA00008005"/>
    </source>
</evidence>
<proteinExistence type="inferred from homology"/>
<dbReference type="Pfam" id="PF17482">
    <property type="entry name" value="Phage_sheath_1C"/>
    <property type="match status" value="1"/>
</dbReference>